<dbReference type="InterPro" id="IPR008969">
    <property type="entry name" value="CarboxyPept-like_regulatory"/>
</dbReference>
<comment type="subcellular location">
    <subcellularLocation>
        <location evidence="1">Cell outer membrane</location>
    </subcellularLocation>
</comment>
<gene>
    <name evidence="6" type="ORF">ACFFVF_15245</name>
</gene>
<dbReference type="InterPro" id="IPR041700">
    <property type="entry name" value="OMP_b-brl_3"/>
</dbReference>
<dbReference type="RefSeq" id="WP_236458075.1">
    <property type="nucleotide sequence ID" value="NZ_CBCSGE010000008.1"/>
</dbReference>
<evidence type="ECO:0000259" key="5">
    <source>
        <dbReference type="Pfam" id="PF14905"/>
    </source>
</evidence>
<comment type="caution">
    <text evidence="6">The sequence shown here is derived from an EMBL/GenBank/DDBJ whole genome shotgun (WGS) entry which is preliminary data.</text>
</comment>
<keyword evidence="6" id="KW-0675">Receptor</keyword>
<dbReference type="Pfam" id="PF13715">
    <property type="entry name" value="CarbopepD_reg_2"/>
    <property type="match status" value="1"/>
</dbReference>
<accession>A0ABV5GR69</accession>
<dbReference type="InterPro" id="IPR037066">
    <property type="entry name" value="Plug_dom_sf"/>
</dbReference>
<keyword evidence="3" id="KW-0998">Cell outer membrane</keyword>
<evidence type="ECO:0000256" key="1">
    <source>
        <dbReference type="ARBA" id="ARBA00004442"/>
    </source>
</evidence>
<evidence type="ECO:0000256" key="2">
    <source>
        <dbReference type="ARBA" id="ARBA00023136"/>
    </source>
</evidence>
<keyword evidence="7" id="KW-1185">Reference proteome</keyword>
<dbReference type="PANTHER" id="PTHR40980:SF4">
    <property type="entry name" value="TONB-DEPENDENT RECEPTOR-LIKE BETA-BARREL DOMAIN-CONTAINING PROTEIN"/>
    <property type="match status" value="1"/>
</dbReference>
<sequence length="792" mass="90671">MKNIIFSLIVLFSSSIVLSQTIYSGKVVDIKNEPIAFANVVIYKANDKSIEKGDITDEDGNFKIEINAKESHYLEISFLGFKTKRLDLTENNLGKITLEEDVNSLKEVVVKGKKQNLIRKNDRLIFNIENTIVQELGSAVDVLRVTPNIVMRDDKLTMLGKNFVRVMVNGKMMPFQGDDLRNYLATINSNDIKSIEVITVPPSEFEAEGNGGVINIILKQQKNDFWSVNAGLSSIQRTEFSYDRNMSFNYKKKNTYLTASVSNGKFIKNNVFKNNNFYEDETWDGNGDSKYDNDYLNYRLSVTQNITKNWEIGASYSGSNSDTDNRTYNLDKIYDLSDNLKYKMDSDGLSVSDSKIHTLNFYNLIKLDSLGKNISFDVDYYKVLSQKNGANSGEKTENNLTAPLFSNDTNIDYDFENFSSKIDVSLPFEKIELQFGGKASLSNTNNNFKFYNTFSGTPVLDENQSNVFDYKENIFAAYVSGSKQITEKLSAKVGLRTETTMTESYSKSNNQFNKNDYTKLFPTLYLTYNLKDNKSLSFNYSKRLNRPVFESLDPFKIVLNPFKTAQGNPFLKPSYITNFELLFNTKKNELKVYTQLLKDGYDQISEIDPNTKIINYTYYNYIDTYSYAISDTYIFDKMDWLTSYNTAEVGYSKMTSSIPQTISSQSGFNAFVQTQNYITLDTKKNLSLGANYYYVFPAKQNLYKMEGYGALDLSLRLKLLEGNLNLSLFANDILKTSRTLVTNYYNNVRTTYKNYYDTRSVSFNIRYTFGNTKIGSKSNRSGNYDVQNRATK</sequence>
<feature type="domain" description="Outer membrane protein beta-barrel" evidence="5">
    <location>
        <begin position="366"/>
        <end position="767"/>
    </location>
</feature>
<evidence type="ECO:0000256" key="4">
    <source>
        <dbReference type="SAM" id="SignalP"/>
    </source>
</evidence>
<keyword evidence="4" id="KW-0732">Signal</keyword>
<dbReference type="EMBL" id="JBHMEY010000066">
    <property type="protein sequence ID" value="MFB9097873.1"/>
    <property type="molecule type" value="Genomic_DNA"/>
</dbReference>
<reference evidence="6 7" key="1">
    <citation type="submission" date="2024-09" db="EMBL/GenBank/DDBJ databases">
        <authorList>
            <person name="Sun Q."/>
            <person name="Mori K."/>
        </authorList>
    </citation>
    <scope>NUCLEOTIDE SEQUENCE [LARGE SCALE GENOMIC DNA]</scope>
    <source>
        <strain evidence="6 7">CECT 7955</strain>
    </source>
</reference>
<feature type="signal peptide" evidence="4">
    <location>
        <begin position="1"/>
        <end position="19"/>
    </location>
</feature>
<dbReference type="Proteomes" id="UP001589607">
    <property type="component" value="Unassembled WGS sequence"/>
</dbReference>
<dbReference type="PANTHER" id="PTHR40980">
    <property type="entry name" value="PLUG DOMAIN-CONTAINING PROTEIN"/>
    <property type="match status" value="1"/>
</dbReference>
<name>A0ABV5GR69_9FLAO</name>
<dbReference type="Gene3D" id="2.170.130.10">
    <property type="entry name" value="TonB-dependent receptor, plug domain"/>
    <property type="match status" value="1"/>
</dbReference>
<dbReference type="InterPro" id="IPR036942">
    <property type="entry name" value="Beta-barrel_TonB_sf"/>
</dbReference>
<evidence type="ECO:0000313" key="6">
    <source>
        <dbReference type="EMBL" id="MFB9097873.1"/>
    </source>
</evidence>
<organism evidence="6 7">
    <name type="scientific">Flavobacterium jumunjinense</name>
    <dbReference type="NCBI Taxonomy" id="998845"/>
    <lineage>
        <taxon>Bacteria</taxon>
        <taxon>Pseudomonadati</taxon>
        <taxon>Bacteroidota</taxon>
        <taxon>Flavobacteriia</taxon>
        <taxon>Flavobacteriales</taxon>
        <taxon>Flavobacteriaceae</taxon>
        <taxon>Flavobacterium</taxon>
    </lineage>
</organism>
<keyword evidence="2" id="KW-0472">Membrane</keyword>
<dbReference type="SUPFAM" id="SSF49464">
    <property type="entry name" value="Carboxypeptidase regulatory domain-like"/>
    <property type="match status" value="1"/>
</dbReference>
<proteinExistence type="predicted"/>
<dbReference type="Pfam" id="PF14905">
    <property type="entry name" value="OMP_b-brl_3"/>
    <property type="match status" value="1"/>
</dbReference>
<feature type="chain" id="PRO_5046004743" evidence="4">
    <location>
        <begin position="20"/>
        <end position="792"/>
    </location>
</feature>
<evidence type="ECO:0000313" key="7">
    <source>
        <dbReference type="Proteomes" id="UP001589607"/>
    </source>
</evidence>
<dbReference type="Gene3D" id="2.40.170.20">
    <property type="entry name" value="TonB-dependent receptor, beta-barrel domain"/>
    <property type="match status" value="1"/>
</dbReference>
<protein>
    <submittedName>
        <fullName evidence="6">TonB-dependent receptor domain-containing protein</fullName>
    </submittedName>
</protein>
<dbReference type="SUPFAM" id="SSF56935">
    <property type="entry name" value="Porins"/>
    <property type="match status" value="1"/>
</dbReference>
<evidence type="ECO:0000256" key="3">
    <source>
        <dbReference type="ARBA" id="ARBA00023237"/>
    </source>
</evidence>